<reference evidence="2 3" key="1">
    <citation type="journal article" date="2019" name="Genome Biol. Evol.">
        <title>Insights into the evolution of the New World diploid cottons (Gossypium, subgenus Houzingenia) based on genome sequencing.</title>
        <authorList>
            <person name="Grover C.E."/>
            <person name="Arick M.A. 2nd"/>
            <person name="Thrash A."/>
            <person name="Conover J.L."/>
            <person name="Sanders W.S."/>
            <person name="Peterson D.G."/>
            <person name="Frelichowski J.E."/>
            <person name="Scheffler J.A."/>
            <person name="Scheffler B.E."/>
            <person name="Wendel J.F."/>
        </authorList>
    </citation>
    <scope>NUCLEOTIDE SEQUENCE [LARGE SCALE GENOMIC DNA]</scope>
    <source>
        <strain evidence="2">4</strain>
        <tissue evidence="2">Leaf</tissue>
    </source>
</reference>
<protein>
    <submittedName>
        <fullName evidence="2">Uncharacterized protein</fullName>
    </submittedName>
</protein>
<dbReference type="EMBL" id="JABEZV010000003">
    <property type="protein sequence ID" value="MBA0707333.1"/>
    <property type="molecule type" value="Genomic_DNA"/>
</dbReference>
<feature type="transmembrane region" description="Helical" evidence="1">
    <location>
        <begin position="20"/>
        <end position="53"/>
    </location>
</feature>
<evidence type="ECO:0000313" key="2">
    <source>
        <dbReference type="EMBL" id="MBA0707333.1"/>
    </source>
</evidence>
<keyword evidence="1" id="KW-0472">Membrane</keyword>
<evidence type="ECO:0000313" key="3">
    <source>
        <dbReference type="Proteomes" id="UP000593574"/>
    </source>
</evidence>
<keyword evidence="3" id="KW-1185">Reference proteome</keyword>
<sequence>MMFGSLSPTTSGKHPVWQFGVLLVSYLFSSLLFPLIYTVMAVGVEQVILLLVFY</sequence>
<dbReference type="AlphaFoldDB" id="A0A7J8Z687"/>
<proteinExistence type="predicted"/>
<accession>A0A7J8Z687</accession>
<comment type="caution">
    <text evidence="2">The sequence shown here is derived from an EMBL/GenBank/DDBJ whole genome shotgun (WGS) entry which is preliminary data.</text>
</comment>
<keyword evidence="1" id="KW-0812">Transmembrane</keyword>
<evidence type="ECO:0000256" key="1">
    <source>
        <dbReference type="SAM" id="Phobius"/>
    </source>
</evidence>
<organism evidence="2 3">
    <name type="scientific">Gossypium laxum</name>
    <dbReference type="NCBI Taxonomy" id="34288"/>
    <lineage>
        <taxon>Eukaryota</taxon>
        <taxon>Viridiplantae</taxon>
        <taxon>Streptophyta</taxon>
        <taxon>Embryophyta</taxon>
        <taxon>Tracheophyta</taxon>
        <taxon>Spermatophyta</taxon>
        <taxon>Magnoliopsida</taxon>
        <taxon>eudicotyledons</taxon>
        <taxon>Gunneridae</taxon>
        <taxon>Pentapetalae</taxon>
        <taxon>rosids</taxon>
        <taxon>malvids</taxon>
        <taxon>Malvales</taxon>
        <taxon>Malvaceae</taxon>
        <taxon>Malvoideae</taxon>
        <taxon>Gossypium</taxon>
    </lineage>
</organism>
<name>A0A7J8Z687_9ROSI</name>
<keyword evidence="1" id="KW-1133">Transmembrane helix</keyword>
<dbReference type="Proteomes" id="UP000593574">
    <property type="component" value="Unassembled WGS sequence"/>
</dbReference>
<gene>
    <name evidence="2" type="ORF">Golax_019383</name>
</gene>